<dbReference type="eggNOG" id="ENOG502R5GK">
    <property type="taxonomic scope" value="Eukaryota"/>
</dbReference>
<evidence type="ECO:0000256" key="1">
    <source>
        <dbReference type="SAM" id="Phobius"/>
    </source>
</evidence>
<keyword evidence="1" id="KW-0472">Membrane</keyword>
<dbReference type="InterPro" id="IPR022149">
    <property type="entry name" value="DUF3681"/>
</dbReference>
<feature type="transmembrane region" description="Helical" evidence="1">
    <location>
        <begin position="62"/>
        <end position="88"/>
    </location>
</feature>
<reference evidence="2" key="1">
    <citation type="journal article" date="2009" name="Rice">
        <title>De Novo Next Generation Sequencing of Plant Genomes.</title>
        <authorList>
            <person name="Rounsley S."/>
            <person name="Marri P.R."/>
            <person name="Yu Y."/>
            <person name="He R."/>
            <person name="Sisneros N."/>
            <person name="Goicoechea J.L."/>
            <person name="Lee S.J."/>
            <person name="Angelova A."/>
            <person name="Kudrna D."/>
            <person name="Luo M."/>
            <person name="Affourtit J."/>
            <person name="Desany B."/>
            <person name="Knight J."/>
            <person name="Niazi F."/>
            <person name="Egholm M."/>
            <person name="Wing R.A."/>
        </authorList>
    </citation>
    <scope>NUCLEOTIDE SEQUENCE [LARGE SCALE GENOMIC DNA]</scope>
    <source>
        <strain evidence="2">cv. IRGC 105608</strain>
    </source>
</reference>
<keyword evidence="1" id="KW-0812">Transmembrane</keyword>
<accession>A0A0D3EJJ6</accession>
<sequence>MEVANIGEMEEQLAAAAGAFTAGNGTPSLIKALSSAGFSTIAMAVGMLVYKPAHGALFEYHIFAAYYYLALVLIFVAGVVEIFVAFWVSDDQHGRRRAIGGAVLRASVVPLAAVVGLGGYAVLVMG</sequence>
<dbReference type="Gramene" id="OBART01G03030.1">
    <property type="protein sequence ID" value="OBART01G03030.1"/>
    <property type="gene ID" value="OBART01G03030"/>
</dbReference>
<dbReference type="AlphaFoldDB" id="A0A0D3EJJ6"/>
<evidence type="ECO:0000313" key="2">
    <source>
        <dbReference type="EnsemblPlants" id="OBART01G03030.1"/>
    </source>
</evidence>
<dbReference type="HOGENOM" id="CLU_145726_0_0_1"/>
<feature type="transmembrane region" description="Helical" evidence="1">
    <location>
        <begin position="108"/>
        <end position="125"/>
    </location>
</feature>
<feature type="transmembrane region" description="Helical" evidence="1">
    <location>
        <begin position="29"/>
        <end position="50"/>
    </location>
</feature>
<protein>
    <submittedName>
        <fullName evidence="2">Uncharacterized protein</fullName>
    </submittedName>
</protein>
<name>A0A0D3EJJ6_9ORYZ</name>
<dbReference type="Pfam" id="PF12442">
    <property type="entry name" value="DUF3681"/>
    <property type="match status" value="1"/>
</dbReference>
<dbReference type="Proteomes" id="UP000026960">
    <property type="component" value="Chromosome 1"/>
</dbReference>
<reference evidence="2" key="2">
    <citation type="submission" date="2015-03" db="UniProtKB">
        <authorList>
            <consortium name="EnsemblPlants"/>
        </authorList>
    </citation>
    <scope>IDENTIFICATION</scope>
</reference>
<keyword evidence="1" id="KW-1133">Transmembrane helix</keyword>
<dbReference type="PaxDb" id="65489-OBART01G03030.1"/>
<dbReference type="PANTHER" id="PTHR33530:SF15">
    <property type="entry name" value="OS01G0147100 PROTEIN"/>
    <property type="match status" value="1"/>
</dbReference>
<evidence type="ECO:0000313" key="3">
    <source>
        <dbReference type="Proteomes" id="UP000026960"/>
    </source>
</evidence>
<keyword evidence="3" id="KW-1185">Reference proteome</keyword>
<proteinExistence type="predicted"/>
<organism evidence="2">
    <name type="scientific">Oryza barthii</name>
    <dbReference type="NCBI Taxonomy" id="65489"/>
    <lineage>
        <taxon>Eukaryota</taxon>
        <taxon>Viridiplantae</taxon>
        <taxon>Streptophyta</taxon>
        <taxon>Embryophyta</taxon>
        <taxon>Tracheophyta</taxon>
        <taxon>Spermatophyta</taxon>
        <taxon>Magnoliopsida</taxon>
        <taxon>Liliopsida</taxon>
        <taxon>Poales</taxon>
        <taxon>Poaceae</taxon>
        <taxon>BOP clade</taxon>
        <taxon>Oryzoideae</taxon>
        <taxon>Oryzeae</taxon>
        <taxon>Oryzinae</taxon>
        <taxon>Oryza</taxon>
    </lineage>
</organism>
<dbReference type="PANTHER" id="PTHR33530">
    <property type="entry name" value="OS01G0147100 PROTEIN"/>
    <property type="match status" value="1"/>
</dbReference>
<dbReference type="EnsemblPlants" id="OBART01G03030.1">
    <property type="protein sequence ID" value="OBART01G03030.1"/>
    <property type="gene ID" value="OBART01G03030"/>
</dbReference>